<protein>
    <submittedName>
        <fullName evidence="7">ATP-dependent helicase</fullName>
    </submittedName>
</protein>
<dbReference type="PANTHER" id="PTHR45766:SF6">
    <property type="entry name" value="SWI_SNF-RELATED MATRIX-ASSOCIATED ACTIN-DEPENDENT REGULATOR OF CHROMATIN SUBFAMILY A-LIKE PROTEIN 1"/>
    <property type="match status" value="1"/>
</dbReference>
<dbReference type="InterPro" id="IPR001650">
    <property type="entry name" value="Helicase_C-like"/>
</dbReference>
<dbReference type="Pfam" id="PF00176">
    <property type="entry name" value="SNF2-rel_dom"/>
    <property type="match status" value="1"/>
</dbReference>
<gene>
    <name evidence="7" type="ORF">ENS31_09015</name>
</gene>
<organism evidence="7">
    <name type="scientific">Ignavibacterium album</name>
    <dbReference type="NCBI Taxonomy" id="591197"/>
    <lineage>
        <taxon>Bacteria</taxon>
        <taxon>Pseudomonadati</taxon>
        <taxon>Ignavibacteriota</taxon>
        <taxon>Ignavibacteria</taxon>
        <taxon>Ignavibacteriales</taxon>
        <taxon>Ignavibacteriaceae</taxon>
        <taxon>Ignavibacterium</taxon>
    </lineage>
</organism>
<proteinExistence type="predicted"/>
<dbReference type="InterPro" id="IPR027417">
    <property type="entry name" value="P-loop_NTPase"/>
</dbReference>
<dbReference type="EMBL" id="DSUJ01000008">
    <property type="protein sequence ID" value="HFI91648.1"/>
    <property type="molecule type" value="Genomic_DNA"/>
</dbReference>
<keyword evidence="3 7" id="KW-0347">Helicase</keyword>
<dbReference type="PROSITE" id="PS51192">
    <property type="entry name" value="HELICASE_ATP_BIND_1"/>
    <property type="match status" value="1"/>
</dbReference>
<dbReference type="InterPro" id="IPR038718">
    <property type="entry name" value="SNF2-like_sf"/>
</dbReference>
<feature type="domain" description="Helicase C-terminal" evidence="6">
    <location>
        <begin position="463"/>
        <end position="626"/>
    </location>
</feature>
<reference evidence="7" key="1">
    <citation type="journal article" date="2020" name="mSystems">
        <title>Genome- and Community-Level Interaction Insights into Carbon Utilization and Element Cycling Functions of Hydrothermarchaeota in Hydrothermal Sediment.</title>
        <authorList>
            <person name="Zhou Z."/>
            <person name="Liu Y."/>
            <person name="Xu W."/>
            <person name="Pan J."/>
            <person name="Luo Z.H."/>
            <person name="Li M."/>
        </authorList>
    </citation>
    <scope>NUCLEOTIDE SEQUENCE [LARGE SCALE GENOMIC DNA]</scope>
    <source>
        <strain evidence="7">SpSt-479</strain>
    </source>
</reference>
<accession>A0A7V2ZKI0</accession>
<evidence type="ECO:0000256" key="2">
    <source>
        <dbReference type="ARBA" id="ARBA00022801"/>
    </source>
</evidence>
<evidence type="ECO:0000259" key="6">
    <source>
        <dbReference type="PROSITE" id="PS51194"/>
    </source>
</evidence>
<dbReference type="AlphaFoldDB" id="A0A7V2ZKI0"/>
<dbReference type="InterPro" id="IPR000330">
    <property type="entry name" value="SNF2_N"/>
</dbReference>
<dbReference type="GO" id="GO:0016787">
    <property type="term" value="F:hydrolase activity"/>
    <property type="evidence" value="ECO:0007669"/>
    <property type="project" value="UniProtKB-KW"/>
</dbReference>
<evidence type="ECO:0000313" key="7">
    <source>
        <dbReference type="EMBL" id="HFI91648.1"/>
    </source>
</evidence>
<dbReference type="PROSITE" id="PS51194">
    <property type="entry name" value="HELICASE_CTER"/>
    <property type="match status" value="1"/>
</dbReference>
<dbReference type="GO" id="GO:0005524">
    <property type="term" value="F:ATP binding"/>
    <property type="evidence" value="ECO:0007669"/>
    <property type="project" value="UniProtKB-KW"/>
</dbReference>
<sequence>MSFNVGSLVRTRGREWVVLPGSDENLLLLKPLGGTDQDVTGILPALEEITSASFDLPKPDILGDYHSAKLLRDAVRFGFRASAGPFRSFGRINVEPRPYQLVPLLMALKQDPVRILIADDVGIGKTIEAALIARELIDRGEVQRMTVLCPPHLAEQWQSELKEKFNIEAELVLSSTAAKLERHKRLDESLFDIYPFTIVSLDFIKSEKNRTEFLRSCPELVIVDEAHTCAVGNEGITQKHQRHKLLKGLSENLDRHLILVTAVPHSGNEDAFRSLLELLNPDLRNLPADLTGPQNEVHRRKLAEYIVQRKRGNIKKYLDIETAFPQLIKKELTYSLSPEYKKFFENVISFIVSSLPIEGLSEYKKRFRWWSALALMRCMASSPAAAAATLRSRALTNEATSVEELDQIGRDTIFDLENEDSLESIDVTPGTEIDEEKDDSYSRRKILEFARVAESLKGDKDQKLIQIVSEVKDLLREGYSPIIFCRFIETSDYVAAELRNRLPNDVEITSVTGTLPPSDREARVLELGQKDKRVLVCTDCLSEGINLQENFNAVIHYDLSWNPTRHEQREGRVDRFGQASPNVKILTYYGTDNGIDGIVVDILLRKHDRIKNSLGYSVPVPVDNDKIIEAIFEGLLFRERAGKRYINQMELFEEYIKPRKEDLHKDWDVAVEREKKSRTVFAQETINVTEVAEELNAVKESIGTNTEVENFVYTSLVLSNTVISKNGVYNLNLTEAPRAIKEIFNYKEKVKVKFDKPVKEGVIYLHRTHPIVQNLSSYVIEGAFDSESESIAKRAGVIRTRGVNLKTTLLLLRLRYQINRITDKVVNEILAEDLMKVAYNGYISNPNWLEAQGVEKLFQLSTDANVPVDIARDEILQVEEKYDLLKPKLEEFAIQRGEELKLAHTRVRKASRIKGVKYEVQPKLPVDVLGIYVYLPMVR</sequence>
<dbReference type="CDD" id="cd18793">
    <property type="entry name" value="SF2_C_SNF"/>
    <property type="match status" value="1"/>
</dbReference>
<dbReference type="SUPFAM" id="SSF52540">
    <property type="entry name" value="P-loop containing nucleoside triphosphate hydrolases"/>
    <property type="match status" value="1"/>
</dbReference>
<name>A0A7V2ZKI0_9BACT</name>
<evidence type="ECO:0000256" key="3">
    <source>
        <dbReference type="ARBA" id="ARBA00022806"/>
    </source>
</evidence>
<evidence type="ECO:0000256" key="1">
    <source>
        <dbReference type="ARBA" id="ARBA00022741"/>
    </source>
</evidence>
<dbReference type="Gene3D" id="3.40.50.10810">
    <property type="entry name" value="Tandem AAA-ATPase domain"/>
    <property type="match status" value="1"/>
</dbReference>
<comment type="caution">
    <text evidence="7">The sequence shown here is derived from an EMBL/GenBank/DDBJ whole genome shotgun (WGS) entry which is preliminary data.</text>
</comment>
<keyword evidence="4" id="KW-0067">ATP-binding</keyword>
<dbReference type="SMART" id="SM00487">
    <property type="entry name" value="DEXDc"/>
    <property type="match status" value="1"/>
</dbReference>
<dbReference type="Gene3D" id="3.40.50.300">
    <property type="entry name" value="P-loop containing nucleotide triphosphate hydrolases"/>
    <property type="match status" value="1"/>
</dbReference>
<dbReference type="GO" id="GO:0004386">
    <property type="term" value="F:helicase activity"/>
    <property type="evidence" value="ECO:0007669"/>
    <property type="project" value="UniProtKB-KW"/>
</dbReference>
<dbReference type="Pfam" id="PF00271">
    <property type="entry name" value="Helicase_C"/>
    <property type="match status" value="1"/>
</dbReference>
<keyword evidence="2" id="KW-0378">Hydrolase</keyword>
<dbReference type="InterPro" id="IPR014001">
    <property type="entry name" value="Helicase_ATP-bd"/>
</dbReference>
<keyword evidence="1" id="KW-0547">Nucleotide-binding</keyword>
<dbReference type="InterPro" id="IPR057342">
    <property type="entry name" value="DEXDc_RapA"/>
</dbReference>
<dbReference type="CDD" id="cd18011">
    <property type="entry name" value="DEXDc_RapA"/>
    <property type="match status" value="1"/>
</dbReference>
<evidence type="ECO:0000259" key="5">
    <source>
        <dbReference type="PROSITE" id="PS51192"/>
    </source>
</evidence>
<dbReference type="InterPro" id="IPR049730">
    <property type="entry name" value="SNF2/RAD54-like_C"/>
</dbReference>
<evidence type="ECO:0000256" key="4">
    <source>
        <dbReference type="ARBA" id="ARBA00022840"/>
    </source>
</evidence>
<dbReference type="PANTHER" id="PTHR45766">
    <property type="entry name" value="DNA ANNEALING HELICASE AND ENDONUCLEASE ZRANB3 FAMILY MEMBER"/>
    <property type="match status" value="1"/>
</dbReference>
<dbReference type="SMART" id="SM00490">
    <property type="entry name" value="HELICc"/>
    <property type="match status" value="1"/>
</dbReference>
<feature type="domain" description="Helicase ATP-binding" evidence="5">
    <location>
        <begin position="106"/>
        <end position="282"/>
    </location>
</feature>